<comment type="caution">
    <text evidence="1">The sequence shown here is derived from an EMBL/GenBank/DDBJ whole genome shotgun (WGS) entry which is preliminary data.</text>
</comment>
<proteinExistence type="predicted"/>
<evidence type="ECO:0000313" key="1">
    <source>
        <dbReference type="EMBL" id="KAF5728108.1"/>
    </source>
</evidence>
<dbReference type="AlphaFoldDB" id="A0A7J7C1X9"/>
<keyword evidence="2" id="KW-1185">Reference proteome</keyword>
<dbReference type="InParanoid" id="A0A7J7C1X9"/>
<name>A0A7J7C1X9_TRIWF</name>
<protein>
    <submittedName>
        <fullName evidence="1">Uncharacterized protein</fullName>
    </submittedName>
</protein>
<dbReference type="EMBL" id="JAAARO010000021">
    <property type="protein sequence ID" value="KAF5728108.1"/>
    <property type="molecule type" value="Genomic_DNA"/>
</dbReference>
<organism evidence="1 2">
    <name type="scientific">Tripterygium wilfordii</name>
    <name type="common">Thunder God vine</name>
    <dbReference type="NCBI Taxonomy" id="458696"/>
    <lineage>
        <taxon>Eukaryota</taxon>
        <taxon>Viridiplantae</taxon>
        <taxon>Streptophyta</taxon>
        <taxon>Embryophyta</taxon>
        <taxon>Tracheophyta</taxon>
        <taxon>Spermatophyta</taxon>
        <taxon>Magnoliopsida</taxon>
        <taxon>eudicotyledons</taxon>
        <taxon>Gunneridae</taxon>
        <taxon>Pentapetalae</taxon>
        <taxon>rosids</taxon>
        <taxon>fabids</taxon>
        <taxon>Celastrales</taxon>
        <taxon>Celastraceae</taxon>
        <taxon>Tripterygium</taxon>
    </lineage>
</organism>
<accession>A0A7J7C1X9</accession>
<sequence>MDGNDVGVEEKEAQRSTAFSRLKPLCLELLELLNNPYKHSSVLPELLQFLQSSAPDDLQPFFDIQLCQHILMLAQTSDQLE</sequence>
<gene>
    <name evidence="1" type="ORF">HS088_TW21G00251</name>
</gene>
<reference evidence="1 2" key="1">
    <citation type="journal article" date="2020" name="Nat. Commun.">
        <title>Genome of Tripterygium wilfordii and identification of cytochrome P450 involved in triptolide biosynthesis.</title>
        <authorList>
            <person name="Tu L."/>
            <person name="Su P."/>
            <person name="Zhang Z."/>
            <person name="Gao L."/>
            <person name="Wang J."/>
            <person name="Hu T."/>
            <person name="Zhou J."/>
            <person name="Zhang Y."/>
            <person name="Zhao Y."/>
            <person name="Liu Y."/>
            <person name="Song Y."/>
            <person name="Tong Y."/>
            <person name="Lu Y."/>
            <person name="Yang J."/>
            <person name="Xu C."/>
            <person name="Jia M."/>
            <person name="Peters R.J."/>
            <person name="Huang L."/>
            <person name="Gao W."/>
        </authorList>
    </citation>
    <scope>NUCLEOTIDE SEQUENCE [LARGE SCALE GENOMIC DNA]</scope>
    <source>
        <strain evidence="2">cv. XIE 37</strain>
        <tissue evidence="1">Leaf</tissue>
    </source>
</reference>
<evidence type="ECO:0000313" key="2">
    <source>
        <dbReference type="Proteomes" id="UP000593562"/>
    </source>
</evidence>
<dbReference type="Proteomes" id="UP000593562">
    <property type="component" value="Unassembled WGS sequence"/>
</dbReference>